<dbReference type="VEuPathDB" id="CryptoDB:Cvel_1077"/>
<dbReference type="Gene3D" id="1.25.40.10">
    <property type="entry name" value="Tetratricopeptide repeat domain"/>
    <property type="match status" value="1"/>
</dbReference>
<sequence>MQVERSYRETGAVTPEDAAALLAFALNFELGQTEARNYEEDLERHEEMIRLFVFLFGERHRLVSEARDSRVFCKYLYAMGLEEENKLDEAVLCYKEFLEMSLRAKELTGAGCLQLAANDIARILEEEGRLKEAEKECVEILQMYENIPEDETRETDSPRPPCRERLVGGMLCRVAHVLEKQGKDEDAMERYKEALIHYKKLREWYREMGPRYRGQIVGDYCFDFRNHGDCFDCRNHVETGKIGDPILKIAELLEKQNKFAEAMQKDEGARGGCKGKCKDREFCDILAEMARLLRRHGKFGEAREECEGRLKELKCFFESFLHVECVRHQKVAAVLAKTAEVLIEGGGTVTGLAGSAGACRHSRDYIAAYRVTGYMPGCRGFFY</sequence>
<organism evidence="2">
    <name type="scientific">Chromera velia CCMP2878</name>
    <dbReference type="NCBI Taxonomy" id="1169474"/>
    <lineage>
        <taxon>Eukaryota</taxon>
        <taxon>Sar</taxon>
        <taxon>Alveolata</taxon>
        <taxon>Colpodellida</taxon>
        <taxon>Chromeraceae</taxon>
        <taxon>Chromera</taxon>
    </lineage>
</organism>
<keyword evidence="1" id="KW-0175">Coiled coil</keyword>
<evidence type="ECO:0008006" key="3">
    <source>
        <dbReference type="Google" id="ProtNLM"/>
    </source>
</evidence>
<accession>A0A0G4HJ69</accession>
<name>A0A0G4HJ69_9ALVE</name>
<gene>
    <name evidence="2" type="ORF">Cvel_1077</name>
</gene>
<evidence type="ECO:0000313" key="2">
    <source>
        <dbReference type="EMBL" id="CEM44082.1"/>
    </source>
</evidence>
<proteinExistence type="predicted"/>
<feature type="coiled-coil region" evidence="1">
    <location>
        <begin position="116"/>
        <end position="143"/>
    </location>
</feature>
<protein>
    <recommendedName>
        <fullName evidence="3">Tetratricopeptide repeat protein</fullName>
    </recommendedName>
</protein>
<reference evidence="2" key="1">
    <citation type="submission" date="2014-11" db="EMBL/GenBank/DDBJ databases">
        <authorList>
            <person name="Otto D Thomas"/>
            <person name="Naeem Raeece"/>
        </authorList>
    </citation>
    <scope>NUCLEOTIDE SEQUENCE</scope>
</reference>
<dbReference type="EMBL" id="CDMZ01002838">
    <property type="protein sequence ID" value="CEM44082.1"/>
    <property type="molecule type" value="Genomic_DNA"/>
</dbReference>
<dbReference type="PhylomeDB" id="A0A0G4HJ69"/>
<dbReference type="AlphaFoldDB" id="A0A0G4HJ69"/>
<dbReference type="SUPFAM" id="SSF48452">
    <property type="entry name" value="TPR-like"/>
    <property type="match status" value="1"/>
</dbReference>
<evidence type="ECO:0000256" key="1">
    <source>
        <dbReference type="SAM" id="Coils"/>
    </source>
</evidence>
<dbReference type="InterPro" id="IPR011990">
    <property type="entry name" value="TPR-like_helical_dom_sf"/>
</dbReference>